<dbReference type="PATRIC" id="fig|1121405.3.peg.443"/>
<gene>
    <name evidence="1" type="ORF">dsmv_1166</name>
</gene>
<dbReference type="RefSeq" id="WP_020875486.1">
    <property type="nucleotide sequence ID" value="NZ_ATHJ01000043.1"/>
</dbReference>
<proteinExistence type="predicted"/>
<dbReference type="Pfam" id="PF19617">
    <property type="entry name" value="DUF6122"/>
    <property type="match status" value="1"/>
</dbReference>
<evidence type="ECO:0008006" key="3">
    <source>
        <dbReference type="Google" id="ProtNLM"/>
    </source>
</evidence>
<sequence length="108" mass="12074">MGWRTGLHLFLHVAAPALAARLAWRKDFWKSWAVMTAVMVVDLDHLAADPVFDPNRCSIGFHPLHTVLAVGVYALLSFVPDARVLRWIGIGLLIHMGLDGVDCLFQER</sequence>
<name>S7U2U4_DESML</name>
<dbReference type="Proteomes" id="UP000014977">
    <property type="component" value="Unassembled WGS sequence"/>
</dbReference>
<dbReference type="EMBL" id="ATHJ01000043">
    <property type="protein sequence ID" value="EPR43766.1"/>
    <property type="molecule type" value="Genomic_DNA"/>
</dbReference>
<reference evidence="1 2" key="1">
    <citation type="journal article" date="2013" name="Genome Announc.">
        <title>Draft genome sequences for three mercury-methylating, sulfate-reducing bacteria.</title>
        <authorList>
            <person name="Brown S.D."/>
            <person name="Hurt R.A.Jr."/>
            <person name="Gilmour C.C."/>
            <person name="Elias D.A."/>
        </authorList>
    </citation>
    <scope>NUCLEOTIDE SEQUENCE [LARGE SCALE GENOMIC DNA]</scope>
    <source>
        <strain evidence="1 2">DSM 2059</strain>
    </source>
</reference>
<keyword evidence="2" id="KW-1185">Reference proteome</keyword>
<dbReference type="STRING" id="897.B2D07_11220"/>
<dbReference type="AlphaFoldDB" id="S7U2U4"/>
<evidence type="ECO:0000313" key="1">
    <source>
        <dbReference type="EMBL" id="EPR43766.1"/>
    </source>
</evidence>
<evidence type="ECO:0000313" key="2">
    <source>
        <dbReference type="Proteomes" id="UP000014977"/>
    </source>
</evidence>
<accession>S7U2U4</accession>
<organism evidence="1 2">
    <name type="scientific">Desulfococcus multivorans DSM 2059</name>
    <dbReference type="NCBI Taxonomy" id="1121405"/>
    <lineage>
        <taxon>Bacteria</taxon>
        <taxon>Pseudomonadati</taxon>
        <taxon>Thermodesulfobacteriota</taxon>
        <taxon>Desulfobacteria</taxon>
        <taxon>Desulfobacterales</taxon>
        <taxon>Desulfococcaceae</taxon>
        <taxon>Desulfococcus</taxon>
    </lineage>
</organism>
<comment type="caution">
    <text evidence="1">The sequence shown here is derived from an EMBL/GenBank/DDBJ whole genome shotgun (WGS) entry which is preliminary data.</text>
</comment>
<dbReference type="OrthoDB" id="289051at2"/>
<dbReference type="eggNOG" id="ENOG5032RPW">
    <property type="taxonomic scope" value="Bacteria"/>
</dbReference>
<dbReference type="InterPro" id="IPR046125">
    <property type="entry name" value="DUF6122"/>
</dbReference>
<protein>
    <recommendedName>
        <fullName evidence="3">Membrane-bound metal-dependent hydrolase</fullName>
    </recommendedName>
</protein>